<dbReference type="GO" id="GO:0050031">
    <property type="term" value="F:L-pipecolate oxidase activity"/>
    <property type="evidence" value="ECO:0007669"/>
    <property type="project" value="TreeGrafter"/>
</dbReference>
<reference evidence="8 9" key="1">
    <citation type="submission" date="2017-06" db="EMBL/GenBank/DDBJ databases">
        <title>Ant-infecting Ophiocordyceps genomes reveal a high diversity of potential behavioral manipulation genes and a possible major role for enterotoxins.</title>
        <authorList>
            <person name="De Bekker C."/>
            <person name="Evans H.C."/>
            <person name="Brachmann A."/>
            <person name="Hughes D.P."/>
        </authorList>
    </citation>
    <scope>NUCLEOTIDE SEQUENCE [LARGE SCALE GENOMIC DNA]</scope>
    <source>
        <strain evidence="8 9">Map16</strain>
    </source>
</reference>
<dbReference type="OrthoDB" id="2219495at2759"/>
<evidence type="ECO:0000313" key="8">
    <source>
        <dbReference type="EMBL" id="PHH61557.1"/>
    </source>
</evidence>
<proteinExistence type="inferred from homology"/>
<dbReference type="InterPro" id="IPR036188">
    <property type="entry name" value="FAD/NAD-bd_sf"/>
</dbReference>
<dbReference type="EMBL" id="NJES01001597">
    <property type="protein sequence ID" value="PHH61557.1"/>
    <property type="molecule type" value="Genomic_DNA"/>
</dbReference>
<keyword evidence="5" id="KW-0560">Oxidoreductase</keyword>
<dbReference type="AlphaFoldDB" id="A0A2C5XYM5"/>
<dbReference type="Gene3D" id="3.30.9.10">
    <property type="entry name" value="D-Amino Acid Oxidase, subunit A, domain 2"/>
    <property type="match status" value="1"/>
</dbReference>
<dbReference type="Pfam" id="PF01266">
    <property type="entry name" value="DAO"/>
    <property type="match status" value="1"/>
</dbReference>
<evidence type="ECO:0000256" key="2">
    <source>
        <dbReference type="ARBA" id="ARBA00010989"/>
    </source>
</evidence>
<dbReference type="GO" id="GO:0008115">
    <property type="term" value="F:sarcosine oxidase activity"/>
    <property type="evidence" value="ECO:0007669"/>
    <property type="project" value="TreeGrafter"/>
</dbReference>
<name>A0A2C5XYM5_9HYPO</name>
<organism evidence="8 9">
    <name type="scientific">Ophiocordyceps camponoti-rufipedis</name>
    <dbReference type="NCBI Taxonomy" id="2004952"/>
    <lineage>
        <taxon>Eukaryota</taxon>
        <taxon>Fungi</taxon>
        <taxon>Dikarya</taxon>
        <taxon>Ascomycota</taxon>
        <taxon>Pezizomycotina</taxon>
        <taxon>Sordariomycetes</taxon>
        <taxon>Hypocreomycetidae</taxon>
        <taxon>Hypocreales</taxon>
        <taxon>Ophiocordycipitaceae</taxon>
        <taxon>Ophiocordyceps</taxon>
    </lineage>
</organism>
<evidence type="ECO:0000313" key="9">
    <source>
        <dbReference type="Proteomes" id="UP000226431"/>
    </source>
</evidence>
<feature type="compositionally biased region" description="Low complexity" evidence="6">
    <location>
        <begin position="396"/>
        <end position="407"/>
    </location>
</feature>
<evidence type="ECO:0000256" key="3">
    <source>
        <dbReference type="ARBA" id="ARBA00022630"/>
    </source>
</evidence>
<feature type="domain" description="FAD dependent oxidoreductase" evidence="7">
    <location>
        <begin position="21"/>
        <end position="330"/>
    </location>
</feature>
<keyword evidence="9" id="KW-1185">Reference proteome</keyword>
<comment type="cofactor">
    <cofactor evidence="1">
        <name>FAD</name>
        <dbReference type="ChEBI" id="CHEBI:57692"/>
    </cofactor>
</comment>
<keyword evidence="4" id="KW-0274">FAD</keyword>
<comment type="caution">
    <text evidence="8">The sequence shown here is derived from an EMBL/GenBank/DDBJ whole genome shotgun (WGS) entry which is preliminary data.</text>
</comment>
<evidence type="ECO:0000256" key="1">
    <source>
        <dbReference type="ARBA" id="ARBA00001974"/>
    </source>
</evidence>
<gene>
    <name evidence="8" type="ORF">CDD80_1456</name>
</gene>
<sequence>MAAQEEWRKQGDDDLGGQQRYAQSGLVLAADESRGGGYVTRALDQVRKRCQNMTQDRDTSDNVRMFESKEALGEYLGTDHAGDWGYLNTGSGWADAGKAMSWLYERVKATHRVDFVDAKVKQLETRDDRVVGARLSDDKVLEAEVVLVAAGAWTGELIDLRGRVEATGQAIGFVELTEQEAAIMAEQPSVLNLSTGLFVIPPRGRVLKVARHGFGYLNPRIVNSALPATTTARMEPIMVSRPSTRRDVGNVNRLPAEADADLRRGLRDLTPIGGLETRPWKETRVCWYSDTKDGNWLIDWHPEWKGLFVATGDSGHGFKFLPLLGDKIVDVMLGRGGDLGRKWIWRDSGEDGEGREVDGKFRGLRTLDQSRAGVPGMVLEEELKKTEGMDEPPVERSSLACCRSSSL</sequence>
<dbReference type="GO" id="GO:0050660">
    <property type="term" value="F:flavin adenine dinucleotide binding"/>
    <property type="evidence" value="ECO:0007669"/>
    <property type="project" value="InterPro"/>
</dbReference>
<protein>
    <recommendedName>
        <fullName evidence="7">FAD dependent oxidoreductase domain-containing protein</fullName>
    </recommendedName>
</protein>
<dbReference type="SUPFAM" id="SSF51905">
    <property type="entry name" value="FAD/NAD(P)-binding domain"/>
    <property type="match status" value="1"/>
</dbReference>
<dbReference type="PANTHER" id="PTHR10961:SF46">
    <property type="entry name" value="PEROXISOMAL SARCOSINE OXIDASE"/>
    <property type="match status" value="1"/>
</dbReference>
<keyword evidence="3" id="KW-0285">Flavoprotein</keyword>
<dbReference type="InterPro" id="IPR045170">
    <property type="entry name" value="MTOX"/>
</dbReference>
<accession>A0A2C5XYM5</accession>
<feature type="region of interest" description="Disordered" evidence="6">
    <location>
        <begin position="385"/>
        <end position="407"/>
    </location>
</feature>
<comment type="similarity">
    <text evidence="2">Belongs to the MSOX/MTOX family.</text>
</comment>
<evidence type="ECO:0000259" key="7">
    <source>
        <dbReference type="Pfam" id="PF01266"/>
    </source>
</evidence>
<dbReference type="Proteomes" id="UP000226431">
    <property type="component" value="Unassembled WGS sequence"/>
</dbReference>
<dbReference type="InterPro" id="IPR006076">
    <property type="entry name" value="FAD-dep_OxRdtase"/>
</dbReference>
<dbReference type="Gene3D" id="3.50.50.60">
    <property type="entry name" value="FAD/NAD(P)-binding domain"/>
    <property type="match status" value="1"/>
</dbReference>
<dbReference type="PANTHER" id="PTHR10961">
    <property type="entry name" value="PEROXISOMAL SARCOSINE OXIDASE"/>
    <property type="match status" value="1"/>
</dbReference>
<evidence type="ECO:0000256" key="5">
    <source>
        <dbReference type="ARBA" id="ARBA00023002"/>
    </source>
</evidence>
<evidence type="ECO:0000256" key="4">
    <source>
        <dbReference type="ARBA" id="ARBA00022827"/>
    </source>
</evidence>
<dbReference type="STRING" id="2004952.A0A2C5XYM5"/>
<dbReference type="GO" id="GO:0004657">
    <property type="term" value="F:proline dehydrogenase activity"/>
    <property type="evidence" value="ECO:0007669"/>
    <property type="project" value="TreeGrafter"/>
</dbReference>
<evidence type="ECO:0000256" key="6">
    <source>
        <dbReference type="SAM" id="MobiDB-lite"/>
    </source>
</evidence>